<dbReference type="AlphaFoldDB" id="A0A2A6E423"/>
<evidence type="ECO:0000313" key="4">
    <source>
        <dbReference type="Proteomes" id="UP000243688"/>
    </source>
</evidence>
<accession>A0A2A6E423</accession>
<gene>
    <name evidence="3" type="ORF">BLM47_00150</name>
</gene>
<dbReference type="InterPro" id="IPR050090">
    <property type="entry name" value="Tyrosine_recombinase_XerCD"/>
</dbReference>
<feature type="domain" description="Tyr recombinase" evidence="2">
    <location>
        <begin position="3"/>
        <end position="194"/>
    </location>
</feature>
<dbReference type="PANTHER" id="PTHR30349">
    <property type="entry name" value="PHAGE INTEGRASE-RELATED"/>
    <property type="match status" value="1"/>
</dbReference>
<evidence type="ECO:0000313" key="3">
    <source>
        <dbReference type="EMBL" id="PDO11774.1"/>
    </source>
</evidence>
<dbReference type="InterPro" id="IPR002104">
    <property type="entry name" value="Integrase_catalytic"/>
</dbReference>
<dbReference type="EMBL" id="MOXJ01000001">
    <property type="protein sequence ID" value="PDO11774.1"/>
    <property type="molecule type" value="Genomic_DNA"/>
</dbReference>
<dbReference type="Proteomes" id="UP000243688">
    <property type="component" value="Unassembled WGS sequence"/>
</dbReference>
<dbReference type="SUPFAM" id="SSF56349">
    <property type="entry name" value="DNA breaking-rejoining enzymes"/>
    <property type="match status" value="1"/>
</dbReference>
<sequence>MREVQPIRDPEIIVEIQNYLKVRNFRNYLLFTMGIHCGLRISDLLSLKVGDVRDQLHINYVAKKTRNRRKRRKERRFIIHPSYYDDLMMYIRDMDDDEYLFASRQKKSNGEKGQPISRQMAWRIMSDIAKRFGLEDIGTHSLRKTWGYHMLMNAPREQWGYVIALLMEAFGHESQEVTLRYLGLTQDMLDRMVLRLSFTKTG</sequence>
<comment type="caution">
    <text evidence="3">The sequence shown here is derived from an EMBL/GenBank/DDBJ whole genome shotgun (WGS) entry which is preliminary data.</text>
</comment>
<evidence type="ECO:0000259" key="2">
    <source>
        <dbReference type="PROSITE" id="PS51898"/>
    </source>
</evidence>
<dbReference type="PANTHER" id="PTHR30349:SF82">
    <property type="entry name" value="INTEGRASE_RECOMBINASE YOEC-RELATED"/>
    <property type="match status" value="1"/>
</dbReference>
<dbReference type="Pfam" id="PF00589">
    <property type="entry name" value="Phage_integrase"/>
    <property type="match status" value="1"/>
</dbReference>
<dbReference type="GO" id="GO:0015074">
    <property type="term" value="P:DNA integration"/>
    <property type="evidence" value="ECO:0007669"/>
    <property type="project" value="InterPro"/>
</dbReference>
<dbReference type="InterPro" id="IPR013762">
    <property type="entry name" value="Integrase-like_cat_sf"/>
</dbReference>
<reference evidence="3 4" key="1">
    <citation type="submission" date="2016-12" db="EMBL/GenBank/DDBJ databases">
        <title>Candidatus Reconcilibacillus cellulovorans genome.</title>
        <authorList>
            <person name="Kolinko S."/>
            <person name="Wu Y.-W."/>
            <person name="Tachea F."/>
            <person name="Denzel E."/>
            <person name="Hiras J."/>
            <person name="Baecker N."/>
            <person name="Chan L.J."/>
            <person name="Eichorst S.A."/>
            <person name="Frey D."/>
            <person name="Adams P.D."/>
            <person name="Pray T."/>
            <person name="Tanjore D."/>
            <person name="Petzold C.J."/>
            <person name="Gladden J.M."/>
            <person name="Simmons B.A."/>
            <person name="Singer S.W."/>
        </authorList>
    </citation>
    <scope>NUCLEOTIDE SEQUENCE [LARGE SCALE GENOMIC DNA]</scope>
    <source>
        <strain evidence="3">JTherm</strain>
    </source>
</reference>
<dbReference type="GO" id="GO:0006310">
    <property type="term" value="P:DNA recombination"/>
    <property type="evidence" value="ECO:0007669"/>
    <property type="project" value="UniProtKB-KW"/>
</dbReference>
<proteinExistence type="predicted"/>
<evidence type="ECO:0000256" key="1">
    <source>
        <dbReference type="ARBA" id="ARBA00023172"/>
    </source>
</evidence>
<keyword evidence="1" id="KW-0233">DNA recombination</keyword>
<dbReference type="PROSITE" id="PS51898">
    <property type="entry name" value="TYR_RECOMBINASE"/>
    <property type="match status" value="1"/>
</dbReference>
<dbReference type="GO" id="GO:0003677">
    <property type="term" value="F:DNA binding"/>
    <property type="evidence" value="ECO:0007669"/>
    <property type="project" value="InterPro"/>
</dbReference>
<protein>
    <recommendedName>
        <fullName evidence="2">Tyr recombinase domain-containing protein</fullName>
    </recommendedName>
</protein>
<organism evidence="3 4">
    <name type="scientific">Candidatus Reconcilbacillus cellulovorans</name>
    <dbReference type="NCBI Taxonomy" id="1906605"/>
    <lineage>
        <taxon>Bacteria</taxon>
        <taxon>Bacillati</taxon>
        <taxon>Bacillota</taxon>
        <taxon>Bacilli</taxon>
        <taxon>Bacillales</taxon>
        <taxon>Paenibacillaceae</taxon>
        <taxon>Candidatus Reconcilbacillus</taxon>
    </lineage>
</organism>
<dbReference type="InterPro" id="IPR011010">
    <property type="entry name" value="DNA_brk_join_enz"/>
</dbReference>
<dbReference type="Gene3D" id="1.10.443.10">
    <property type="entry name" value="Intergrase catalytic core"/>
    <property type="match status" value="1"/>
</dbReference>
<name>A0A2A6E423_9BACL</name>